<dbReference type="RefSeq" id="WP_064730857.1">
    <property type="nucleotide sequence ID" value="NZ_BMRX01000016.1"/>
</dbReference>
<name>A0A191V687_9ACTN</name>
<dbReference type="AlphaFoldDB" id="A0A191V687"/>
<gene>
    <name evidence="1" type="ORF">Spa2297_28275</name>
</gene>
<reference evidence="1 2" key="1">
    <citation type="submission" date="2016-05" db="EMBL/GenBank/DDBJ databases">
        <title>Non-Contiguous Finished Genome Sequence of Streptomyces parvulus 2297 Integrated Site-Specifically with Actinophage R4.</title>
        <authorList>
            <person name="Nishizawa T."/>
            <person name="Miura T."/>
            <person name="Harada C."/>
            <person name="Guo Y."/>
            <person name="Narisawa K."/>
            <person name="Ohta H."/>
            <person name="Takahashi H."/>
            <person name="Shirai M."/>
        </authorList>
    </citation>
    <scope>NUCLEOTIDE SEQUENCE [LARGE SCALE GENOMIC DNA]</scope>
    <source>
        <strain evidence="1 2">2297</strain>
    </source>
</reference>
<dbReference type="EMBL" id="CP015866">
    <property type="protein sequence ID" value="ANJ10534.1"/>
    <property type="molecule type" value="Genomic_DNA"/>
</dbReference>
<proteinExistence type="predicted"/>
<dbReference type="Proteomes" id="UP000078468">
    <property type="component" value="Chromosome"/>
</dbReference>
<protein>
    <submittedName>
        <fullName evidence="1">Uncharacterized protein</fullName>
    </submittedName>
</protein>
<accession>A0A191V687</accession>
<evidence type="ECO:0000313" key="2">
    <source>
        <dbReference type="Proteomes" id="UP000078468"/>
    </source>
</evidence>
<dbReference type="KEGG" id="spav:Spa2297_28275"/>
<organism evidence="1 2">
    <name type="scientific">Streptomyces parvulus</name>
    <dbReference type="NCBI Taxonomy" id="146923"/>
    <lineage>
        <taxon>Bacteria</taxon>
        <taxon>Bacillati</taxon>
        <taxon>Actinomycetota</taxon>
        <taxon>Actinomycetes</taxon>
        <taxon>Kitasatosporales</taxon>
        <taxon>Streptomycetaceae</taxon>
        <taxon>Streptomyces</taxon>
    </lineage>
</organism>
<dbReference type="GeneID" id="91308801"/>
<sequence length="168" mass="17709">MKTRSAFVRILGAAATAGALAWAVLAQGGPGTAGGPAAETVAGSEPGYAVEDYNYPDADKILAEQNIALKRGDGHIVLADCASGDNLLQFLAREHEDVCFQVTADEGFLTLELPAVHGVKTDDSTNTHLEMTAEGDQVEYDIPADTWKGVGESVDGREHVLVEIRVTN</sequence>
<evidence type="ECO:0000313" key="1">
    <source>
        <dbReference type="EMBL" id="ANJ10534.1"/>
    </source>
</evidence>